<evidence type="ECO:0000256" key="8">
    <source>
        <dbReference type="ARBA" id="ARBA00022840"/>
    </source>
</evidence>
<evidence type="ECO:0000256" key="10">
    <source>
        <dbReference type="ARBA" id="ARBA00022977"/>
    </source>
</evidence>
<dbReference type="GO" id="GO:0016301">
    <property type="term" value="F:kinase activity"/>
    <property type="evidence" value="ECO:0007669"/>
    <property type="project" value="UniProtKB-KW"/>
</dbReference>
<comment type="similarity">
    <text evidence="11">Belongs to the Thz kinase family.</text>
</comment>
<feature type="binding site" evidence="11">
    <location>
        <position position="153"/>
    </location>
    <ligand>
        <name>ATP</name>
        <dbReference type="ChEBI" id="CHEBI:30616"/>
    </ligand>
</feature>
<dbReference type="NCBIfam" id="NF006830">
    <property type="entry name" value="PRK09355.1"/>
    <property type="match status" value="1"/>
</dbReference>
<evidence type="ECO:0000256" key="9">
    <source>
        <dbReference type="ARBA" id="ARBA00022842"/>
    </source>
</evidence>
<keyword evidence="7 11" id="KW-0418">Kinase</keyword>
<evidence type="ECO:0000256" key="1">
    <source>
        <dbReference type="ARBA" id="ARBA00001771"/>
    </source>
</evidence>
<evidence type="ECO:0000313" key="13">
    <source>
        <dbReference type="EMBL" id="GAA1712110.1"/>
    </source>
</evidence>
<dbReference type="EC" id="2.7.1.50" evidence="11"/>
<feature type="region of interest" description="Disordered" evidence="12">
    <location>
        <begin position="1"/>
        <end position="36"/>
    </location>
</feature>
<evidence type="ECO:0000256" key="7">
    <source>
        <dbReference type="ARBA" id="ARBA00022777"/>
    </source>
</evidence>
<keyword evidence="10 11" id="KW-0784">Thiamine biosynthesis</keyword>
<feature type="binding site" evidence="11">
    <location>
        <position position="199"/>
    </location>
    <ligand>
        <name>ATP</name>
        <dbReference type="ChEBI" id="CHEBI:30616"/>
    </ligand>
</feature>
<evidence type="ECO:0000256" key="5">
    <source>
        <dbReference type="ARBA" id="ARBA00022723"/>
    </source>
</evidence>
<comment type="cofactor">
    <cofactor evidence="2 11">
        <name>Mg(2+)</name>
        <dbReference type="ChEBI" id="CHEBI:18420"/>
    </cofactor>
</comment>
<evidence type="ECO:0000256" key="12">
    <source>
        <dbReference type="SAM" id="MobiDB-lite"/>
    </source>
</evidence>
<dbReference type="Proteomes" id="UP001500383">
    <property type="component" value="Unassembled WGS sequence"/>
</dbReference>
<feature type="binding site" evidence="11">
    <location>
        <position position="230"/>
    </location>
    <ligand>
        <name>substrate</name>
    </ligand>
</feature>
<sequence length="308" mass="30488">MTGPTHAPRDLFRPVSGRGRHTGGMSAPGSGSSSSSVDIVHLVSEMRRSEPLVHCLTNSVVRQITADVLLAAGAAPAMVDHPEEAADFAAVASGVLVNVGNPTAEQVEGMHAAIGSAREHGTPWVLDPVAVGGLTLRTGLATGWLDHVPAAIRANASEIVALAGTGAGGRGVDSTHDVAAALPSALMLAERTGGVVAVTGAQDVVVTNSGGLTVATWITSGHPLLQKVIGTGCALGALTAAYLGAARAAGLPDHDAVVAAHAHVGAAGTAAGRVAAGPGLFAVAWLDALYTLTPGEIADSVTLLDATP</sequence>
<dbReference type="SUPFAM" id="SSF53613">
    <property type="entry name" value="Ribokinase-like"/>
    <property type="match status" value="1"/>
</dbReference>
<keyword evidence="9 11" id="KW-0460">Magnesium</keyword>
<evidence type="ECO:0000256" key="6">
    <source>
        <dbReference type="ARBA" id="ARBA00022741"/>
    </source>
</evidence>
<keyword evidence="4 11" id="KW-0808">Transferase</keyword>
<comment type="pathway">
    <text evidence="3 11">Cofactor biosynthesis; thiamine diphosphate biosynthesis; 4-methyl-5-(2-phosphoethyl)-thiazole from 5-(2-hydroxyethyl)-4-methylthiazole: step 1/1.</text>
</comment>
<dbReference type="EMBL" id="BAAAQG010000010">
    <property type="protein sequence ID" value="GAA1712110.1"/>
    <property type="molecule type" value="Genomic_DNA"/>
</dbReference>
<dbReference type="HAMAP" id="MF_00228">
    <property type="entry name" value="Thz_kinase"/>
    <property type="match status" value="1"/>
</dbReference>
<protein>
    <recommendedName>
        <fullName evidence="11">Hydroxyethylthiazole kinase</fullName>
        <ecNumber evidence="11">2.7.1.50</ecNumber>
    </recommendedName>
    <alternativeName>
        <fullName evidence="11">4-methyl-5-beta-hydroxyethylthiazole kinase</fullName>
        <shortName evidence="11">TH kinase</shortName>
        <shortName evidence="11">Thz kinase</shortName>
    </alternativeName>
</protein>
<name>A0ABN2IUN7_9ACTN</name>
<evidence type="ECO:0000313" key="14">
    <source>
        <dbReference type="Proteomes" id="UP001500383"/>
    </source>
</evidence>
<gene>
    <name evidence="11 13" type="primary">thiM</name>
    <name evidence="13" type="ORF">GCM10009831_22260</name>
</gene>
<evidence type="ECO:0000256" key="4">
    <source>
        <dbReference type="ARBA" id="ARBA00022679"/>
    </source>
</evidence>
<dbReference type="Gene3D" id="3.40.1190.20">
    <property type="match status" value="1"/>
</dbReference>
<dbReference type="CDD" id="cd01170">
    <property type="entry name" value="THZ_kinase"/>
    <property type="match status" value="1"/>
</dbReference>
<reference evidence="13 14" key="1">
    <citation type="journal article" date="2019" name="Int. J. Syst. Evol. Microbiol.">
        <title>The Global Catalogue of Microorganisms (GCM) 10K type strain sequencing project: providing services to taxonomists for standard genome sequencing and annotation.</title>
        <authorList>
            <consortium name="The Broad Institute Genomics Platform"/>
            <consortium name="The Broad Institute Genome Sequencing Center for Infectious Disease"/>
            <person name="Wu L."/>
            <person name="Ma J."/>
        </authorList>
    </citation>
    <scope>NUCLEOTIDE SEQUENCE [LARGE SCALE GENOMIC DNA]</scope>
    <source>
        <strain evidence="13 14">JCM 16002</strain>
    </source>
</reference>
<evidence type="ECO:0000256" key="2">
    <source>
        <dbReference type="ARBA" id="ARBA00001946"/>
    </source>
</evidence>
<evidence type="ECO:0000256" key="11">
    <source>
        <dbReference type="HAMAP-Rule" id="MF_00228"/>
    </source>
</evidence>
<comment type="catalytic activity">
    <reaction evidence="1 11">
        <text>5-(2-hydroxyethyl)-4-methylthiazole + ATP = 4-methyl-5-(2-phosphooxyethyl)-thiazole + ADP + H(+)</text>
        <dbReference type="Rhea" id="RHEA:24212"/>
        <dbReference type="ChEBI" id="CHEBI:15378"/>
        <dbReference type="ChEBI" id="CHEBI:17957"/>
        <dbReference type="ChEBI" id="CHEBI:30616"/>
        <dbReference type="ChEBI" id="CHEBI:58296"/>
        <dbReference type="ChEBI" id="CHEBI:456216"/>
        <dbReference type="EC" id="2.7.1.50"/>
    </reaction>
</comment>
<dbReference type="PIRSF" id="PIRSF000513">
    <property type="entry name" value="Thz_kinase"/>
    <property type="match status" value="1"/>
</dbReference>
<keyword evidence="8 11" id="KW-0067">ATP-binding</keyword>
<feature type="compositionally biased region" description="Low complexity" evidence="12">
    <location>
        <begin position="23"/>
        <end position="36"/>
    </location>
</feature>
<dbReference type="InterPro" id="IPR029056">
    <property type="entry name" value="Ribokinase-like"/>
</dbReference>
<feature type="binding site" evidence="11">
    <location>
        <position position="78"/>
    </location>
    <ligand>
        <name>substrate</name>
    </ligand>
</feature>
<proteinExistence type="inferred from homology"/>
<organism evidence="13 14">
    <name type="scientific">Dietzia cercidiphylli</name>
    <dbReference type="NCBI Taxonomy" id="498199"/>
    <lineage>
        <taxon>Bacteria</taxon>
        <taxon>Bacillati</taxon>
        <taxon>Actinomycetota</taxon>
        <taxon>Actinomycetes</taxon>
        <taxon>Mycobacteriales</taxon>
        <taxon>Dietziaceae</taxon>
        <taxon>Dietzia</taxon>
    </lineage>
</organism>
<accession>A0ABN2IUN7</accession>
<comment type="function">
    <text evidence="11">Catalyzes the phosphorylation of the hydroxyl group of 4-methyl-5-beta-hydroxyethylthiazole (THZ).</text>
</comment>
<evidence type="ECO:0000256" key="3">
    <source>
        <dbReference type="ARBA" id="ARBA00004868"/>
    </source>
</evidence>
<keyword evidence="14" id="KW-1185">Reference proteome</keyword>
<comment type="caution">
    <text evidence="13">The sequence shown here is derived from an EMBL/GenBank/DDBJ whole genome shotgun (WGS) entry which is preliminary data.</text>
</comment>
<dbReference type="InterPro" id="IPR000417">
    <property type="entry name" value="Hyethyz_kinase"/>
</dbReference>
<dbReference type="PRINTS" id="PR01099">
    <property type="entry name" value="HYETHTZKNASE"/>
</dbReference>
<keyword evidence="6 11" id="KW-0547">Nucleotide-binding</keyword>
<keyword evidence="5 11" id="KW-0479">Metal-binding</keyword>
<dbReference type="Pfam" id="PF02110">
    <property type="entry name" value="HK"/>
    <property type="match status" value="1"/>
</dbReference>